<name>A0AAV3PL79_LITER</name>
<keyword evidence="4" id="KW-1185">Reference proteome</keyword>
<dbReference type="Gene3D" id="3.30.70.270">
    <property type="match status" value="1"/>
</dbReference>
<dbReference type="InterPro" id="IPR001584">
    <property type="entry name" value="Integrase_cat-core"/>
</dbReference>
<dbReference type="GO" id="GO:0003824">
    <property type="term" value="F:catalytic activity"/>
    <property type="evidence" value="ECO:0007669"/>
    <property type="project" value="UniProtKB-KW"/>
</dbReference>
<evidence type="ECO:0000256" key="1">
    <source>
        <dbReference type="ARBA" id="ARBA00023268"/>
    </source>
</evidence>
<evidence type="ECO:0000313" key="4">
    <source>
        <dbReference type="Proteomes" id="UP001454036"/>
    </source>
</evidence>
<proteinExistence type="predicted"/>
<dbReference type="InterPro" id="IPR041577">
    <property type="entry name" value="RT_RNaseH_2"/>
</dbReference>
<sequence>MQPPCEYKDIQKLTGCLAGLSRFISKLGERYLPFFKNLRRASNTKFYWDDDCKKSIEELKEYLGSPRLLSQPEAEETLHLYLAVSDEAVSSVLVQEVEDGQRPIYYVSQTPQVVSGLGDFEPGPNNPEWVLFVDGARNKKGSSTLIRGRDGVTRSMHCIWVKGTVDYFSKWVEVAPLKKTGSDSIVRSLWKHIVTRFEVPRILISDNGHNLKLKRWPNFVRSIIQNISFHLSIMHSVMVKLK</sequence>
<dbReference type="PANTHER" id="PTHR37984">
    <property type="entry name" value="PROTEIN CBG26694"/>
    <property type="match status" value="1"/>
</dbReference>
<dbReference type="AlphaFoldDB" id="A0AAV3PL79"/>
<dbReference type="SUPFAM" id="SSF53098">
    <property type="entry name" value="Ribonuclease H-like"/>
    <property type="match status" value="1"/>
</dbReference>
<keyword evidence="1" id="KW-0511">Multifunctional enzyme</keyword>
<dbReference type="GO" id="GO:0015074">
    <property type="term" value="P:DNA integration"/>
    <property type="evidence" value="ECO:0007669"/>
    <property type="project" value="InterPro"/>
</dbReference>
<dbReference type="PANTHER" id="PTHR37984:SF5">
    <property type="entry name" value="PROTEIN NYNRIN-LIKE"/>
    <property type="match status" value="1"/>
</dbReference>
<dbReference type="Gene3D" id="3.30.420.10">
    <property type="entry name" value="Ribonuclease H-like superfamily/Ribonuclease H"/>
    <property type="match status" value="1"/>
</dbReference>
<dbReference type="Proteomes" id="UP001454036">
    <property type="component" value="Unassembled WGS sequence"/>
</dbReference>
<organism evidence="3 4">
    <name type="scientific">Lithospermum erythrorhizon</name>
    <name type="common">Purple gromwell</name>
    <name type="synonym">Lithospermum officinale var. erythrorhizon</name>
    <dbReference type="NCBI Taxonomy" id="34254"/>
    <lineage>
        <taxon>Eukaryota</taxon>
        <taxon>Viridiplantae</taxon>
        <taxon>Streptophyta</taxon>
        <taxon>Embryophyta</taxon>
        <taxon>Tracheophyta</taxon>
        <taxon>Spermatophyta</taxon>
        <taxon>Magnoliopsida</taxon>
        <taxon>eudicotyledons</taxon>
        <taxon>Gunneridae</taxon>
        <taxon>Pentapetalae</taxon>
        <taxon>asterids</taxon>
        <taxon>lamiids</taxon>
        <taxon>Boraginales</taxon>
        <taxon>Boraginaceae</taxon>
        <taxon>Boraginoideae</taxon>
        <taxon>Lithospermeae</taxon>
        <taxon>Lithospermum</taxon>
    </lineage>
</organism>
<dbReference type="Pfam" id="PF17919">
    <property type="entry name" value="RT_RNaseH_2"/>
    <property type="match status" value="1"/>
</dbReference>
<evidence type="ECO:0000313" key="3">
    <source>
        <dbReference type="EMBL" id="GAA0152425.1"/>
    </source>
</evidence>
<dbReference type="SUPFAM" id="SSF56672">
    <property type="entry name" value="DNA/RNA polymerases"/>
    <property type="match status" value="1"/>
</dbReference>
<feature type="domain" description="Integrase catalytic" evidence="2">
    <location>
        <begin position="120"/>
        <end position="242"/>
    </location>
</feature>
<accession>A0AAV3PL79</accession>
<dbReference type="EMBL" id="BAABME010001982">
    <property type="protein sequence ID" value="GAA0152425.1"/>
    <property type="molecule type" value="Genomic_DNA"/>
</dbReference>
<dbReference type="InterPro" id="IPR050951">
    <property type="entry name" value="Retrovirus_Pol_polyprotein"/>
</dbReference>
<dbReference type="InterPro" id="IPR043128">
    <property type="entry name" value="Rev_trsase/Diguanyl_cyclase"/>
</dbReference>
<dbReference type="PROSITE" id="PS50994">
    <property type="entry name" value="INTEGRASE"/>
    <property type="match status" value="1"/>
</dbReference>
<protein>
    <recommendedName>
        <fullName evidence="2">Integrase catalytic domain-containing protein</fullName>
    </recommendedName>
</protein>
<evidence type="ECO:0000259" key="2">
    <source>
        <dbReference type="PROSITE" id="PS50994"/>
    </source>
</evidence>
<dbReference type="InterPro" id="IPR043502">
    <property type="entry name" value="DNA/RNA_pol_sf"/>
</dbReference>
<dbReference type="GO" id="GO:0003676">
    <property type="term" value="F:nucleic acid binding"/>
    <property type="evidence" value="ECO:0007669"/>
    <property type="project" value="InterPro"/>
</dbReference>
<gene>
    <name evidence="3" type="ORF">LIER_10909</name>
</gene>
<dbReference type="InterPro" id="IPR012337">
    <property type="entry name" value="RNaseH-like_sf"/>
</dbReference>
<dbReference type="InterPro" id="IPR036397">
    <property type="entry name" value="RNaseH_sf"/>
</dbReference>
<reference evidence="3 4" key="1">
    <citation type="submission" date="2024-01" db="EMBL/GenBank/DDBJ databases">
        <title>The complete chloroplast genome sequence of Lithospermum erythrorhizon: insights into the phylogenetic relationship among Boraginaceae species and the maternal lineages of purple gromwells.</title>
        <authorList>
            <person name="Okada T."/>
            <person name="Watanabe K."/>
        </authorList>
    </citation>
    <scope>NUCLEOTIDE SEQUENCE [LARGE SCALE GENOMIC DNA]</scope>
</reference>
<comment type="caution">
    <text evidence="3">The sequence shown here is derived from an EMBL/GenBank/DDBJ whole genome shotgun (WGS) entry which is preliminary data.</text>
</comment>